<dbReference type="PANTHER" id="PTHR45910">
    <property type="entry name" value="N-ALPHA-ACETYLTRANSFERASE 20"/>
    <property type="match status" value="1"/>
</dbReference>
<sequence length="176" mass="20080">MTTPASRTSQTLIADRPESKMTSITPLKATDLLSLNSINLDVLTENYHLGFYLQYLSDWPAMFFKSTNPADRCTGYMMGKSEGRGLEWHSHITAVTVDCDYRRLGIAKDLVDHLVTCSEESTQDCYFMDLYVRATNRLAIDMYKKFGFSVFRRVVAYYSMGEPSDDGEDAFGKYHQ</sequence>
<proteinExistence type="predicted"/>
<feature type="domain" description="N-acetyltransferase" evidence="3">
    <location>
        <begin position="22"/>
        <end position="165"/>
    </location>
</feature>
<evidence type="ECO:0000256" key="1">
    <source>
        <dbReference type="ARBA" id="ARBA00022679"/>
    </source>
</evidence>
<dbReference type="AlphaFoldDB" id="A0A167EXW7"/>
<dbReference type="InterPro" id="IPR016181">
    <property type="entry name" value="Acyl_CoA_acyltransferase"/>
</dbReference>
<gene>
    <name evidence="4" type="primary">NAT3</name>
    <name evidence="4" type="ORF">AWJ20_2190</name>
</gene>
<keyword evidence="1" id="KW-0808">Transferase</keyword>
<evidence type="ECO:0000256" key="2">
    <source>
        <dbReference type="ARBA" id="ARBA00023315"/>
    </source>
</evidence>
<accession>A0A167EXW7</accession>
<dbReference type="GO" id="GO:0036503">
    <property type="term" value="P:ERAD pathway"/>
    <property type="evidence" value="ECO:0007669"/>
    <property type="project" value="EnsemblFungi"/>
</dbReference>
<keyword evidence="2" id="KW-0012">Acyltransferase</keyword>
<dbReference type="PANTHER" id="PTHR45910:SF1">
    <property type="entry name" value="N-ALPHA-ACETYLTRANSFERASE 20"/>
    <property type="match status" value="1"/>
</dbReference>
<organism evidence="4 5">
    <name type="scientific">Sugiyamaella lignohabitans</name>
    <dbReference type="NCBI Taxonomy" id="796027"/>
    <lineage>
        <taxon>Eukaryota</taxon>
        <taxon>Fungi</taxon>
        <taxon>Dikarya</taxon>
        <taxon>Ascomycota</taxon>
        <taxon>Saccharomycotina</taxon>
        <taxon>Dipodascomycetes</taxon>
        <taxon>Dipodascales</taxon>
        <taxon>Trichomonascaceae</taxon>
        <taxon>Sugiyamaella</taxon>
    </lineage>
</organism>
<dbReference type="Proteomes" id="UP000189580">
    <property type="component" value="Chromosome b"/>
</dbReference>
<dbReference type="GO" id="GO:0004596">
    <property type="term" value="F:protein-N-terminal amino-acid acetyltransferase activity"/>
    <property type="evidence" value="ECO:0007669"/>
    <property type="project" value="EnsemblFungi"/>
</dbReference>
<reference evidence="4 5" key="1">
    <citation type="submission" date="2016-02" db="EMBL/GenBank/DDBJ databases">
        <title>Complete genome sequence and transcriptome regulation of the pentose utilising yeast Sugiyamaella lignohabitans.</title>
        <authorList>
            <person name="Bellasio M."/>
            <person name="Peymann A."/>
            <person name="Valli M."/>
            <person name="Sipitzky M."/>
            <person name="Graf A."/>
            <person name="Sauer M."/>
            <person name="Marx H."/>
            <person name="Mattanovich D."/>
        </authorList>
    </citation>
    <scope>NUCLEOTIDE SEQUENCE [LARGE SCALE GENOMIC DNA]</scope>
    <source>
        <strain evidence="4 5">CBS 10342</strain>
    </source>
</reference>
<name>A0A167EXW7_9ASCO</name>
<dbReference type="InterPro" id="IPR000182">
    <property type="entry name" value="GNAT_dom"/>
</dbReference>
<dbReference type="GeneID" id="30034074"/>
<dbReference type="GO" id="GO:0031416">
    <property type="term" value="C:NatB complex"/>
    <property type="evidence" value="ECO:0007669"/>
    <property type="project" value="EnsemblFungi"/>
</dbReference>
<dbReference type="InterPro" id="IPR051646">
    <property type="entry name" value="NatB_acetyltransferase_subunit"/>
</dbReference>
<dbReference type="SUPFAM" id="SSF55729">
    <property type="entry name" value="Acyl-CoA N-acyltransferases (Nat)"/>
    <property type="match status" value="1"/>
</dbReference>
<dbReference type="PROSITE" id="PS51186">
    <property type="entry name" value="GNAT"/>
    <property type="match status" value="1"/>
</dbReference>
<dbReference type="Pfam" id="PF00583">
    <property type="entry name" value="Acetyltransf_1"/>
    <property type="match status" value="1"/>
</dbReference>
<dbReference type="KEGG" id="slb:AWJ20_2190"/>
<evidence type="ECO:0000313" key="5">
    <source>
        <dbReference type="Proteomes" id="UP000189580"/>
    </source>
</evidence>
<dbReference type="GO" id="GO:0032956">
    <property type="term" value="P:regulation of actin cytoskeleton organization"/>
    <property type="evidence" value="ECO:0007669"/>
    <property type="project" value="EnsemblFungi"/>
</dbReference>
<evidence type="ECO:0000259" key="3">
    <source>
        <dbReference type="PROSITE" id="PS51186"/>
    </source>
</evidence>
<dbReference type="GO" id="GO:0000001">
    <property type="term" value="P:mitochondrion inheritance"/>
    <property type="evidence" value="ECO:0007669"/>
    <property type="project" value="EnsemblFungi"/>
</dbReference>
<dbReference type="EMBL" id="CP014503">
    <property type="protein sequence ID" value="ANB14589.1"/>
    <property type="molecule type" value="Genomic_DNA"/>
</dbReference>
<dbReference type="CDD" id="cd04301">
    <property type="entry name" value="NAT_SF"/>
    <property type="match status" value="1"/>
</dbReference>
<keyword evidence="5" id="KW-1185">Reference proteome</keyword>
<dbReference type="RefSeq" id="XP_018737066.1">
    <property type="nucleotide sequence ID" value="XM_018879120.1"/>
</dbReference>
<protein>
    <submittedName>
        <fullName evidence="4">Nat3p</fullName>
    </submittedName>
</protein>
<dbReference type="OrthoDB" id="10264728at2759"/>
<dbReference type="Gene3D" id="3.40.630.30">
    <property type="match status" value="1"/>
</dbReference>
<evidence type="ECO:0000313" key="4">
    <source>
        <dbReference type="EMBL" id="ANB14589.1"/>
    </source>
</evidence>